<dbReference type="Pfam" id="PF00176">
    <property type="entry name" value="SNF2-rel_dom"/>
    <property type="match status" value="1"/>
</dbReference>
<dbReference type="InterPro" id="IPR014001">
    <property type="entry name" value="Helicase_ATP-bd"/>
</dbReference>
<dbReference type="Proteomes" id="UP001301769">
    <property type="component" value="Unassembled WGS sequence"/>
</dbReference>
<feature type="region of interest" description="Disordered" evidence="4">
    <location>
        <begin position="17"/>
        <end position="101"/>
    </location>
</feature>
<dbReference type="GO" id="GO:0006281">
    <property type="term" value="P:DNA repair"/>
    <property type="evidence" value="ECO:0007669"/>
    <property type="project" value="TreeGrafter"/>
</dbReference>
<gene>
    <name evidence="6" type="ORF">QBC37DRAFT_287659</name>
</gene>
<dbReference type="GO" id="GO:0016787">
    <property type="term" value="F:hydrolase activity"/>
    <property type="evidence" value="ECO:0007669"/>
    <property type="project" value="UniProtKB-KW"/>
</dbReference>
<evidence type="ECO:0000256" key="2">
    <source>
        <dbReference type="ARBA" id="ARBA00022801"/>
    </source>
</evidence>
<evidence type="ECO:0000313" key="6">
    <source>
        <dbReference type="EMBL" id="KAK4212599.1"/>
    </source>
</evidence>
<dbReference type="GO" id="GO:0005634">
    <property type="term" value="C:nucleus"/>
    <property type="evidence" value="ECO:0007669"/>
    <property type="project" value="TreeGrafter"/>
</dbReference>
<keyword evidence="1" id="KW-0547">Nucleotide-binding</keyword>
<dbReference type="InterPro" id="IPR027417">
    <property type="entry name" value="P-loop_NTPase"/>
</dbReference>
<proteinExistence type="predicted"/>
<evidence type="ECO:0000256" key="3">
    <source>
        <dbReference type="ARBA" id="ARBA00022840"/>
    </source>
</evidence>
<evidence type="ECO:0000256" key="4">
    <source>
        <dbReference type="SAM" id="MobiDB-lite"/>
    </source>
</evidence>
<reference evidence="6" key="1">
    <citation type="journal article" date="2023" name="Mol. Phylogenet. Evol.">
        <title>Genome-scale phylogeny and comparative genomics of the fungal order Sordariales.</title>
        <authorList>
            <person name="Hensen N."/>
            <person name="Bonometti L."/>
            <person name="Westerberg I."/>
            <person name="Brannstrom I.O."/>
            <person name="Guillou S."/>
            <person name="Cros-Aarteil S."/>
            <person name="Calhoun S."/>
            <person name="Haridas S."/>
            <person name="Kuo A."/>
            <person name="Mondo S."/>
            <person name="Pangilinan J."/>
            <person name="Riley R."/>
            <person name="LaButti K."/>
            <person name="Andreopoulos B."/>
            <person name="Lipzen A."/>
            <person name="Chen C."/>
            <person name="Yan M."/>
            <person name="Daum C."/>
            <person name="Ng V."/>
            <person name="Clum A."/>
            <person name="Steindorff A."/>
            <person name="Ohm R.A."/>
            <person name="Martin F."/>
            <person name="Silar P."/>
            <person name="Natvig D.O."/>
            <person name="Lalanne C."/>
            <person name="Gautier V."/>
            <person name="Ament-Velasquez S.L."/>
            <person name="Kruys A."/>
            <person name="Hutchinson M.I."/>
            <person name="Powell A.J."/>
            <person name="Barry K."/>
            <person name="Miller A.N."/>
            <person name="Grigoriev I.V."/>
            <person name="Debuchy R."/>
            <person name="Gladieux P."/>
            <person name="Hiltunen Thoren M."/>
            <person name="Johannesson H."/>
        </authorList>
    </citation>
    <scope>NUCLEOTIDE SEQUENCE</scope>
    <source>
        <strain evidence="6">PSN293</strain>
    </source>
</reference>
<dbReference type="EMBL" id="MU858124">
    <property type="protein sequence ID" value="KAK4212599.1"/>
    <property type="molecule type" value="Genomic_DNA"/>
</dbReference>
<dbReference type="Pfam" id="PF00271">
    <property type="entry name" value="Helicase_C"/>
    <property type="match status" value="1"/>
</dbReference>
<protein>
    <recommendedName>
        <fullName evidence="5">Helicase C-terminal domain-containing protein</fullName>
    </recommendedName>
</protein>
<dbReference type="InterPro" id="IPR050628">
    <property type="entry name" value="SNF2_RAD54_helicase_TF"/>
</dbReference>
<dbReference type="AlphaFoldDB" id="A0AAN6Y4Q0"/>
<organism evidence="6 7">
    <name type="scientific">Rhypophila decipiens</name>
    <dbReference type="NCBI Taxonomy" id="261697"/>
    <lineage>
        <taxon>Eukaryota</taxon>
        <taxon>Fungi</taxon>
        <taxon>Dikarya</taxon>
        <taxon>Ascomycota</taxon>
        <taxon>Pezizomycotina</taxon>
        <taxon>Sordariomycetes</taxon>
        <taxon>Sordariomycetidae</taxon>
        <taxon>Sordariales</taxon>
        <taxon>Naviculisporaceae</taxon>
        <taxon>Rhypophila</taxon>
    </lineage>
</organism>
<dbReference type="InterPro" id="IPR000330">
    <property type="entry name" value="SNF2_N"/>
</dbReference>
<dbReference type="GO" id="GO:0005524">
    <property type="term" value="F:ATP binding"/>
    <property type="evidence" value="ECO:0007669"/>
    <property type="project" value="UniProtKB-KW"/>
</dbReference>
<feature type="domain" description="Helicase C-terminal" evidence="5">
    <location>
        <begin position="661"/>
        <end position="843"/>
    </location>
</feature>
<keyword evidence="3" id="KW-0067">ATP-binding</keyword>
<keyword evidence="2" id="KW-0378">Hydrolase</keyword>
<accession>A0AAN6Y4Q0</accession>
<dbReference type="GO" id="GO:0008094">
    <property type="term" value="F:ATP-dependent activity, acting on DNA"/>
    <property type="evidence" value="ECO:0007669"/>
    <property type="project" value="TreeGrafter"/>
</dbReference>
<feature type="compositionally biased region" description="Basic and acidic residues" evidence="4">
    <location>
        <begin position="17"/>
        <end position="45"/>
    </location>
</feature>
<dbReference type="InterPro" id="IPR001650">
    <property type="entry name" value="Helicase_C-like"/>
</dbReference>
<feature type="region of interest" description="Disordered" evidence="4">
    <location>
        <begin position="837"/>
        <end position="863"/>
    </location>
</feature>
<name>A0AAN6Y4Q0_9PEZI</name>
<dbReference type="Gene3D" id="3.40.50.300">
    <property type="entry name" value="P-loop containing nucleotide triphosphate hydrolases"/>
    <property type="match status" value="2"/>
</dbReference>
<dbReference type="SMART" id="SM00487">
    <property type="entry name" value="DEXDc"/>
    <property type="match status" value="1"/>
</dbReference>
<dbReference type="PROSITE" id="PS51194">
    <property type="entry name" value="HELICASE_CTER"/>
    <property type="match status" value="1"/>
</dbReference>
<keyword evidence="7" id="KW-1185">Reference proteome</keyword>
<evidence type="ECO:0000313" key="7">
    <source>
        <dbReference type="Proteomes" id="UP001301769"/>
    </source>
</evidence>
<comment type="caution">
    <text evidence="6">The sequence shown here is derived from an EMBL/GenBank/DDBJ whole genome shotgun (WGS) entry which is preliminary data.</text>
</comment>
<sequence>MRTKRNLEHHARELAKRYAREDEARQADRERIKGIKFDPNKKDFIPKASRLPRPPRSPTPSTDDNAGQDRSRLSVPGPSRDAATSKSSRARGAPSRDQSQASIRLQLLEDKAQYETEEAQDDDYGAIDQTVIDTFVGAYNTGDSDKAWDTCLSFFNIDPDEWSRAEEMRYKQAAKEGKKRKRVPMKKLPGMTVGLFDYQLMGVLNLLRNVLYNVPGGILADEQGVGKTMEMFGLIALAYNLRRSKTEVEAEWNLGKRSQHNPRQDAEKGGAARTCKLDERYGFRCYCYNGLTQMLADALPDGPNFIIGPERSLEQLYKEGKKKLDTKVLKLRREQDGVDAQERLTAGEIKTLAGNITATGDDTFEYHANTNPKQSEYIIVSHPGQLHKLVQSSFGVKVKTTGDQVVKKSAFLPGMVFMDEFHEFTSAAPQGHETRTVQWLKHLKQNHPPLVYFVSGTPFGDSPADIRAAIDMFDNPNFTIGINHRLEGTRLSDFDELVTTFDNLLARQNGGEALPAEELTDYRRLLNKFLNRMMVRRLGIDKFRGRDITDIGPLSVKITDHPAPPSLVSSLQDLANATCDEVNSHLPEGTSLGNFLRSQAGADLLLKLRLASTFPGISTPLDQEFTFTPSEIASHLSAAKGDLEKTPYYKYIPTWSAYSPKITTILATVNTMIKDKTKIPGEATSAKKLIIFSPLEAESMLIYGYLMYKKQKDKNIKPVWINSVHMDQNDRDTLIAKFKVMGNSPPNILVVSMSLGGTGLNLQNAKYSIVSSPAWSKRENQQAYYRVHRVGQVQDTKLSLLTARWNPADRVLVKKYEGLPVEGSEEEIWGVGDEFAADKEGEGEGKGKGLVDRHQVVTDEEDE</sequence>
<dbReference type="SUPFAM" id="SSF52540">
    <property type="entry name" value="P-loop containing nucleoside triphosphate hydrolases"/>
    <property type="match status" value="2"/>
</dbReference>
<feature type="compositionally biased region" description="Basic and acidic residues" evidence="4">
    <location>
        <begin position="837"/>
        <end position="857"/>
    </location>
</feature>
<evidence type="ECO:0000259" key="5">
    <source>
        <dbReference type="PROSITE" id="PS51194"/>
    </source>
</evidence>
<evidence type="ECO:0000256" key="1">
    <source>
        <dbReference type="ARBA" id="ARBA00022741"/>
    </source>
</evidence>
<dbReference type="PANTHER" id="PTHR45626">
    <property type="entry name" value="TRANSCRIPTION TERMINATION FACTOR 2-RELATED"/>
    <property type="match status" value="1"/>
</dbReference>
<dbReference type="PANTHER" id="PTHR45626:SF22">
    <property type="entry name" value="DNA REPAIR PROTEIN RAD5"/>
    <property type="match status" value="1"/>
</dbReference>
<reference evidence="6" key="2">
    <citation type="submission" date="2023-05" db="EMBL/GenBank/DDBJ databases">
        <authorList>
            <consortium name="Lawrence Berkeley National Laboratory"/>
            <person name="Steindorff A."/>
            <person name="Hensen N."/>
            <person name="Bonometti L."/>
            <person name="Westerberg I."/>
            <person name="Brannstrom I.O."/>
            <person name="Guillou S."/>
            <person name="Cros-Aarteil S."/>
            <person name="Calhoun S."/>
            <person name="Haridas S."/>
            <person name="Kuo A."/>
            <person name="Mondo S."/>
            <person name="Pangilinan J."/>
            <person name="Riley R."/>
            <person name="Labutti K."/>
            <person name="Andreopoulos B."/>
            <person name="Lipzen A."/>
            <person name="Chen C."/>
            <person name="Yanf M."/>
            <person name="Daum C."/>
            <person name="Ng V."/>
            <person name="Clum A."/>
            <person name="Ohm R."/>
            <person name="Martin F."/>
            <person name="Silar P."/>
            <person name="Natvig D."/>
            <person name="Lalanne C."/>
            <person name="Gautier V."/>
            <person name="Ament-Velasquez S.L."/>
            <person name="Kruys A."/>
            <person name="Hutchinson M.I."/>
            <person name="Powell A.J."/>
            <person name="Barry K."/>
            <person name="Miller A.N."/>
            <person name="Grigoriev I.V."/>
            <person name="Debuchy R."/>
            <person name="Gladieux P."/>
            <person name="Thoren M.H."/>
            <person name="Johannesson H."/>
        </authorList>
    </citation>
    <scope>NUCLEOTIDE SEQUENCE</scope>
    <source>
        <strain evidence="6">PSN293</strain>
    </source>
</reference>